<feature type="domain" description="Ig-like" evidence="8">
    <location>
        <begin position="240"/>
        <end position="324"/>
    </location>
</feature>
<proteinExistence type="predicted"/>
<dbReference type="Pfam" id="PF13927">
    <property type="entry name" value="Ig_3"/>
    <property type="match status" value="2"/>
</dbReference>
<dbReference type="InterPro" id="IPR013162">
    <property type="entry name" value="CD80_C2-set"/>
</dbReference>
<comment type="subcellular location">
    <subcellularLocation>
        <location evidence="1">Membrane</location>
        <topology evidence="1">Single-pass type I membrane protein</topology>
    </subcellularLocation>
</comment>
<dbReference type="RefSeq" id="XP_052741318.1">
    <property type="nucleotide sequence ID" value="XM_052885358.1"/>
</dbReference>
<evidence type="ECO:0000256" key="1">
    <source>
        <dbReference type="ARBA" id="ARBA00004479"/>
    </source>
</evidence>
<dbReference type="GeneID" id="112047258"/>
<keyword evidence="5" id="KW-0393">Immunoglobulin domain</keyword>
<dbReference type="PANTHER" id="PTHR11640:SF154">
    <property type="entry name" value="IRREGULAR CHIASM C-ROUGHEST PROTEIN-LIKE PROTEIN"/>
    <property type="match status" value="1"/>
</dbReference>
<organism evidence="9 10">
    <name type="scientific">Bicyclus anynana</name>
    <name type="common">Squinting bush brown butterfly</name>
    <dbReference type="NCBI Taxonomy" id="110368"/>
    <lineage>
        <taxon>Eukaryota</taxon>
        <taxon>Metazoa</taxon>
        <taxon>Ecdysozoa</taxon>
        <taxon>Arthropoda</taxon>
        <taxon>Hexapoda</taxon>
        <taxon>Insecta</taxon>
        <taxon>Pterygota</taxon>
        <taxon>Neoptera</taxon>
        <taxon>Endopterygota</taxon>
        <taxon>Lepidoptera</taxon>
        <taxon>Glossata</taxon>
        <taxon>Ditrysia</taxon>
        <taxon>Papilionoidea</taxon>
        <taxon>Nymphalidae</taxon>
        <taxon>Satyrinae</taxon>
        <taxon>Satyrini</taxon>
        <taxon>Mycalesina</taxon>
        <taxon>Bicyclus</taxon>
    </lineage>
</organism>
<dbReference type="Gene3D" id="2.60.40.10">
    <property type="entry name" value="Immunoglobulins"/>
    <property type="match status" value="5"/>
</dbReference>
<feature type="chain" id="PRO_5046726262" evidence="7">
    <location>
        <begin position="23"/>
        <end position="629"/>
    </location>
</feature>
<feature type="domain" description="Ig-like" evidence="8">
    <location>
        <begin position="24"/>
        <end position="116"/>
    </location>
</feature>
<dbReference type="CDD" id="cd00096">
    <property type="entry name" value="Ig"/>
    <property type="match status" value="2"/>
</dbReference>
<gene>
    <name evidence="10" type="primary">LOC112047258</name>
</gene>
<feature type="signal peptide" evidence="7">
    <location>
        <begin position="1"/>
        <end position="22"/>
    </location>
</feature>
<accession>A0ABM3LQH6</accession>
<dbReference type="InterPro" id="IPR051275">
    <property type="entry name" value="Cell_adhesion_signaling"/>
</dbReference>
<evidence type="ECO:0000256" key="3">
    <source>
        <dbReference type="ARBA" id="ARBA00023157"/>
    </source>
</evidence>
<dbReference type="InterPro" id="IPR003599">
    <property type="entry name" value="Ig_sub"/>
</dbReference>
<keyword evidence="4" id="KW-0325">Glycoprotein</keyword>
<feature type="domain" description="Ig-like" evidence="8">
    <location>
        <begin position="126"/>
        <end position="232"/>
    </location>
</feature>
<keyword evidence="3" id="KW-1015">Disulfide bond</keyword>
<dbReference type="SMART" id="SM00409">
    <property type="entry name" value="IG"/>
    <property type="match status" value="5"/>
</dbReference>
<keyword evidence="9" id="KW-1185">Reference proteome</keyword>
<dbReference type="PROSITE" id="PS50835">
    <property type="entry name" value="IG_LIKE"/>
    <property type="match status" value="4"/>
</dbReference>
<keyword evidence="6" id="KW-1133">Transmembrane helix</keyword>
<dbReference type="SMART" id="SM00408">
    <property type="entry name" value="IGc2"/>
    <property type="match status" value="4"/>
</dbReference>
<evidence type="ECO:0000259" key="8">
    <source>
        <dbReference type="PROSITE" id="PS50835"/>
    </source>
</evidence>
<evidence type="ECO:0000256" key="5">
    <source>
        <dbReference type="ARBA" id="ARBA00023319"/>
    </source>
</evidence>
<dbReference type="InterPro" id="IPR003598">
    <property type="entry name" value="Ig_sub2"/>
</dbReference>
<evidence type="ECO:0000256" key="7">
    <source>
        <dbReference type="SAM" id="SignalP"/>
    </source>
</evidence>
<reference evidence="10" key="1">
    <citation type="submission" date="2025-08" db="UniProtKB">
        <authorList>
            <consortium name="RefSeq"/>
        </authorList>
    </citation>
    <scope>IDENTIFICATION</scope>
</reference>
<feature type="domain" description="Ig-like" evidence="8">
    <location>
        <begin position="329"/>
        <end position="423"/>
    </location>
</feature>
<dbReference type="Pfam" id="PF08205">
    <property type="entry name" value="C2-set_2"/>
    <property type="match status" value="1"/>
</dbReference>
<sequence length="629" mass="69257">MEMRGSFCFWKILFLCMATVDALQRFIEVPMYTEVNPGADALLKCRISEKKGVCQWQKDNKPVGMFRNKYEWAAGNTSGGDCSIWVRDAEHEYDDGQWQCQVSSSDYDTLDAQTSSPIDLVVRVPPKIPPRLLYNGSLVMPGQNITVPAGGRATIVCEARYSNPPAYIEWYLGKERLTAWSQTNSTETERPRVWAARSVLELGATRPAHGKRLTCRAHHPSLLPPHYRESFTKLDVTFPPEVTIVGTDINNLQRLEEGSSSLTLECKAEGNPSPYVWWTKNGQVIATTGPLLIRAPVSRNDSGIYGCQARNPSGTSDSIRVEIDIKYPPRVTWVGPDTVVEANLFSEVTLECKAEGNPSPSYQWYHNPNLSALNGHLEDGYAISSTPQLLLHNVSYTQHGRYTCIATNHIGLQEKSHQSEAITLNVLGPPVGEPASTAHAWSGGEGRVQAAVCADPPPRRAIWFWGSLRLDVPSHVGRYKSLEPTNINGCYRYSLVISGTSVTDAREYVLQVENERGFSTHSVSLTVHENFSLTETAHVAPLIAAALLVAALLVVVLCLVVRCRRRRESVEYKTDDLDSEKTVLPADAVYSSQSQAGTGARAAAPGARYSPGALQVRRAPVVLQPPTTV</sequence>
<evidence type="ECO:0000256" key="6">
    <source>
        <dbReference type="SAM" id="Phobius"/>
    </source>
</evidence>
<keyword evidence="6" id="KW-0812">Transmembrane</keyword>
<feature type="transmembrane region" description="Helical" evidence="6">
    <location>
        <begin position="539"/>
        <end position="561"/>
    </location>
</feature>
<evidence type="ECO:0000256" key="4">
    <source>
        <dbReference type="ARBA" id="ARBA00023180"/>
    </source>
</evidence>
<name>A0ABM3LQH6_BICAN</name>
<evidence type="ECO:0000313" key="10">
    <source>
        <dbReference type="RefSeq" id="XP_052741318.1"/>
    </source>
</evidence>
<protein>
    <submittedName>
        <fullName evidence="10">Hemicentin-1 isoform X1</fullName>
    </submittedName>
</protein>
<evidence type="ECO:0000313" key="9">
    <source>
        <dbReference type="Proteomes" id="UP001652582"/>
    </source>
</evidence>
<keyword evidence="7" id="KW-0732">Signal</keyword>
<dbReference type="PANTHER" id="PTHR11640">
    <property type="entry name" value="NEPHRIN"/>
    <property type="match status" value="1"/>
</dbReference>
<evidence type="ECO:0000256" key="2">
    <source>
        <dbReference type="ARBA" id="ARBA00023136"/>
    </source>
</evidence>
<dbReference type="SUPFAM" id="SSF48726">
    <property type="entry name" value="Immunoglobulin"/>
    <property type="match status" value="5"/>
</dbReference>
<dbReference type="Proteomes" id="UP001652582">
    <property type="component" value="Chromosome 14"/>
</dbReference>
<dbReference type="InterPro" id="IPR007110">
    <property type="entry name" value="Ig-like_dom"/>
</dbReference>
<dbReference type="InterPro" id="IPR036179">
    <property type="entry name" value="Ig-like_dom_sf"/>
</dbReference>
<dbReference type="InterPro" id="IPR013783">
    <property type="entry name" value="Ig-like_fold"/>
</dbReference>
<keyword evidence="2 6" id="KW-0472">Membrane</keyword>